<gene>
    <name evidence="3" type="ORF">V6N11_044386</name>
</gene>
<dbReference type="EMBL" id="JBBPBN010000023">
    <property type="protein sequence ID" value="KAK9011539.1"/>
    <property type="molecule type" value="Genomic_DNA"/>
</dbReference>
<proteinExistence type="predicted"/>
<reference evidence="3 4" key="1">
    <citation type="journal article" date="2024" name="G3 (Bethesda)">
        <title>Genome assembly of Hibiscus sabdariffa L. provides insights into metabolisms of medicinal natural products.</title>
        <authorList>
            <person name="Kim T."/>
        </authorList>
    </citation>
    <scope>NUCLEOTIDE SEQUENCE [LARGE SCALE GENOMIC DNA]</scope>
    <source>
        <strain evidence="3">TK-2024</strain>
        <tissue evidence="3">Old leaves</tissue>
    </source>
</reference>
<evidence type="ECO:0000313" key="3">
    <source>
        <dbReference type="EMBL" id="KAK9011539.1"/>
    </source>
</evidence>
<feature type="domain" description="DUF4378" evidence="2">
    <location>
        <begin position="760"/>
        <end position="932"/>
    </location>
</feature>
<organism evidence="3 4">
    <name type="scientific">Hibiscus sabdariffa</name>
    <name type="common">roselle</name>
    <dbReference type="NCBI Taxonomy" id="183260"/>
    <lineage>
        <taxon>Eukaryota</taxon>
        <taxon>Viridiplantae</taxon>
        <taxon>Streptophyta</taxon>
        <taxon>Embryophyta</taxon>
        <taxon>Tracheophyta</taxon>
        <taxon>Spermatophyta</taxon>
        <taxon>Magnoliopsida</taxon>
        <taxon>eudicotyledons</taxon>
        <taxon>Gunneridae</taxon>
        <taxon>Pentapetalae</taxon>
        <taxon>rosids</taxon>
        <taxon>malvids</taxon>
        <taxon>Malvales</taxon>
        <taxon>Malvaceae</taxon>
        <taxon>Malvoideae</taxon>
        <taxon>Hibiscus</taxon>
    </lineage>
</organism>
<feature type="compositionally biased region" description="Low complexity" evidence="1">
    <location>
        <begin position="1"/>
        <end position="20"/>
    </location>
</feature>
<dbReference type="InterPro" id="IPR025486">
    <property type="entry name" value="DUF4378"/>
</dbReference>
<feature type="region of interest" description="Disordered" evidence="1">
    <location>
        <begin position="636"/>
        <end position="669"/>
    </location>
</feature>
<feature type="region of interest" description="Disordered" evidence="1">
    <location>
        <begin position="441"/>
        <end position="519"/>
    </location>
</feature>
<feature type="compositionally biased region" description="Basic and acidic residues" evidence="1">
    <location>
        <begin position="466"/>
        <end position="481"/>
    </location>
</feature>
<feature type="region of interest" description="Disordered" evidence="1">
    <location>
        <begin position="1"/>
        <end position="29"/>
    </location>
</feature>
<feature type="compositionally biased region" description="Low complexity" evidence="1">
    <location>
        <begin position="67"/>
        <end position="90"/>
    </location>
</feature>
<feature type="compositionally biased region" description="Basic and acidic residues" evidence="1">
    <location>
        <begin position="225"/>
        <end position="243"/>
    </location>
</feature>
<keyword evidence="4" id="KW-1185">Reference proteome</keyword>
<evidence type="ECO:0000313" key="4">
    <source>
        <dbReference type="Proteomes" id="UP001396334"/>
    </source>
</evidence>
<feature type="region of interest" description="Disordered" evidence="1">
    <location>
        <begin position="49"/>
        <end position="109"/>
    </location>
</feature>
<sequence length="955" mass="106609">MDNSSSLTATSSTVADAVPVKATKGIPQAMLPDFRSKWQAWNRSADWFRQDKRKQSKKTSKEKQRFSFESPRTSLSSSSCSSSFSPVECSGESHLERSASSQTTFRETPRKEISNYQSNASLQSSQNSLHFRNVVKDSIYREACGLSIKTATKVEAGQHQTLKYIDSPGLLQSLKPSRTRNISLNESSHGVLKLKGKPKISNECKDGSLSFAPTGAPRFSYDGRGSQDAHISKPKDLPRLSLDSRESSIKGSIRNMKSNFLLGDLNKSSINTNDVRNQQQESGSYEGPSSVVAKLMGLKGDPLSPSSRINEKKKILISGCSSKELPSSCMINAEAKKLVYGEFDKRLAELELTKAGKDLGALKKILEEMQKSKQMSGTRKEEQASSFISHTNSILGQSSEVPNLRKLHSHNAVSTSRKGTSSPTCLRSPIKIIKASKVTENGNNSTSSVVATGNLSRLRTSSHATTRYEKAIRRSEKDLTPRPRRGPSSQQHVRGKNTSRTPRLDQISKGHSLTARENPKLAVSLETSCLRLHQKKREMEKQSCSIDLASDQSRSLKQSISLQAESGLSHRKPRHRSHNMRPSDDQLNDISSDIRDLSNQGDDSSMQSESNMSMASYGDNEVTSALSYGNIDGAFSSKQEKKQKNPATNLVEGDPKAEPPRTALEQSSPVSVLDATFYGDESPSPVKKKSKAFEGVKSLIPNDADWSSMGLNHLPICRETGPRFKTDCRKAENIQQLVQRFMNLDSVNEIENICKSTNPDHEYIAEVMSASDLLNELDFSLAYRLHPSGHLNNPNLFPALEQIKASIWFLNRKHSGRKVNQLDPIEKSHRQLIFDAVNEILFIKSVKKGSYKQWTFPSRKEDRRRKTQQMVRDLCSEIDELQTTSNMEDKDLKIILRGDLPIGSMNWTDCPSEIPWLVLDLERLIFKDLICEVISSEVANLQQQHRRQLFLKQDV</sequence>
<dbReference type="Pfam" id="PF14309">
    <property type="entry name" value="DUF4378"/>
    <property type="match status" value="1"/>
</dbReference>
<dbReference type="InterPro" id="IPR033334">
    <property type="entry name" value="LNG1/2"/>
</dbReference>
<accession>A0ABR2RFE5</accession>
<feature type="compositionally biased region" description="Polar residues" evidence="1">
    <location>
        <begin position="597"/>
        <end position="614"/>
    </location>
</feature>
<dbReference type="PANTHER" id="PTHR31680:SF15">
    <property type="entry name" value="PROTEIN LONGIFOLIA 2"/>
    <property type="match status" value="1"/>
</dbReference>
<feature type="compositionally biased region" description="Polar residues" evidence="1">
    <location>
        <begin position="542"/>
        <end position="566"/>
    </location>
</feature>
<evidence type="ECO:0000256" key="1">
    <source>
        <dbReference type="SAM" id="MobiDB-lite"/>
    </source>
</evidence>
<name>A0ABR2RFE5_9ROSI</name>
<dbReference type="Proteomes" id="UP001396334">
    <property type="component" value="Unassembled WGS sequence"/>
</dbReference>
<evidence type="ECO:0000259" key="2">
    <source>
        <dbReference type="Pfam" id="PF14309"/>
    </source>
</evidence>
<feature type="compositionally biased region" description="Basic residues" evidence="1">
    <location>
        <begin position="569"/>
        <end position="579"/>
    </location>
</feature>
<feature type="compositionally biased region" description="Polar residues" evidence="1">
    <location>
        <begin position="441"/>
        <end position="465"/>
    </location>
</feature>
<dbReference type="PANTHER" id="PTHR31680">
    <property type="entry name" value="LONGIFOLIA PROTEIN"/>
    <property type="match status" value="1"/>
</dbReference>
<feature type="region of interest" description="Disordered" evidence="1">
    <location>
        <begin position="537"/>
        <end position="614"/>
    </location>
</feature>
<feature type="region of interest" description="Disordered" evidence="1">
    <location>
        <begin position="215"/>
        <end position="243"/>
    </location>
</feature>
<protein>
    <recommendedName>
        <fullName evidence="2">DUF4378 domain-containing protein</fullName>
    </recommendedName>
</protein>
<feature type="compositionally biased region" description="Polar residues" evidence="1">
    <location>
        <begin position="487"/>
        <end position="501"/>
    </location>
</feature>
<comment type="caution">
    <text evidence="3">The sequence shown here is derived from an EMBL/GenBank/DDBJ whole genome shotgun (WGS) entry which is preliminary data.</text>
</comment>